<dbReference type="Proteomes" id="UP001208570">
    <property type="component" value="Unassembled WGS sequence"/>
</dbReference>
<accession>A0AAD9IPK7</accession>
<keyword evidence="2" id="KW-1185">Reference proteome</keyword>
<comment type="caution">
    <text evidence="1">The sequence shown here is derived from an EMBL/GenBank/DDBJ whole genome shotgun (WGS) entry which is preliminary data.</text>
</comment>
<name>A0AAD9IPK7_9ANNE</name>
<dbReference type="AlphaFoldDB" id="A0AAD9IPK7"/>
<sequence>MRYFILKCENIAKPRPNSNTKDDNNILNHIVTLKDVFFTPLRYWMVQRF</sequence>
<organism evidence="1 2">
    <name type="scientific">Paralvinella palmiformis</name>
    <dbReference type="NCBI Taxonomy" id="53620"/>
    <lineage>
        <taxon>Eukaryota</taxon>
        <taxon>Metazoa</taxon>
        <taxon>Spiralia</taxon>
        <taxon>Lophotrochozoa</taxon>
        <taxon>Annelida</taxon>
        <taxon>Polychaeta</taxon>
        <taxon>Sedentaria</taxon>
        <taxon>Canalipalpata</taxon>
        <taxon>Terebellida</taxon>
        <taxon>Terebelliformia</taxon>
        <taxon>Alvinellidae</taxon>
        <taxon>Paralvinella</taxon>
    </lineage>
</organism>
<evidence type="ECO:0000313" key="2">
    <source>
        <dbReference type="Proteomes" id="UP001208570"/>
    </source>
</evidence>
<dbReference type="EMBL" id="JAODUP010002617">
    <property type="protein sequence ID" value="KAK2138676.1"/>
    <property type="molecule type" value="Genomic_DNA"/>
</dbReference>
<gene>
    <name evidence="1" type="ORF">LSH36_2573g00000</name>
</gene>
<proteinExistence type="predicted"/>
<evidence type="ECO:0000313" key="1">
    <source>
        <dbReference type="EMBL" id="KAK2138676.1"/>
    </source>
</evidence>
<reference evidence="1" key="1">
    <citation type="journal article" date="2023" name="Mol. Biol. Evol.">
        <title>Third-Generation Sequencing Reveals the Adaptive Role of the Epigenome in Three Deep-Sea Polychaetes.</title>
        <authorList>
            <person name="Perez M."/>
            <person name="Aroh O."/>
            <person name="Sun Y."/>
            <person name="Lan Y."/>
            <person name="Juniper S.K."/>
            <person name="Young C.R."/>
            <person name="Angers B."/>
            <person name="Qian P.Y."/>
        </authorList>
    </citation>
    <scope>NUCLEOTIDE SEQUENCE</scope>
    <source>
        <strain evidence="1">P08H-3</strain>
    </source>
</reference>
<protein>
    <submittedName>
        <fullName evidence="1">Uncharacterized protein</fullName>
    </submittedName>
</protein>